<feature type="non-terminal residue" evidence="2">
    <location>
        <position position="1"/>
    </location>
</feature>
<organism evidence="2">
    <name type="scientific">Collodictyon triciliatum</name>
    <dbReference type="NCBI Taxonomy" id="190325"/>
    <lineage>
        <taxon>Eukaryota</taxon>
        <taxon>CRuMs</taxon>
        <taxon>Collodictyonidae</taxon>
        <taxon>Collodictyon</taxon>
    </lineage>
</organism>
<dbReference type="GO" id="GO:0005840">
    <property type="term" value="C:ribosome"/>
    <property type="evidence" value="ECO:0007669"/>
    <property type="project" value="UniProtKB-KW"/>
</dbReference>
<dbReference type="Gene3D" id="3.90.1180.10">
    <property type="entry name" value="Ribosomal protein L13"/>
    <property type="match status" value="1"/>
</dbReference>
<feature type="compositionally biased region" description="Low complexity" evidence="1">
    <location>
        <begin position="58"/>
        <end position="73"/>
    </location>
</feature>
<feature type="region of interest" description="Disordered" evidence="1">
    <location>
        <begin position="37"/>
        <end position="73"/>
    </location>
</feature>
<evidence type="ECO:0000313" key="2">
    <source>
        <dbReference type="EMBL" id="AFD22810.1"/>
    </source>
</evidence>
<sequence>LFLRKHIRTNPRRGFVHYRAPSKILWRTIRGMLPHKTQRELMPLPASRCSRESPPPTTRSSASLSPMPSVSSA</sequence>
<keyword evidence="2" id="KW-0689">Ribosomal protein</keyword>
<feature type="non-terminal residue" evidence="2">
    <location>
        <position position="73"/>
    </location>
</feature>
<accession>H8ZWV9</accession>
<dbReference type="AlphaFoldDB" id="H8ZWV9"/>
<dbReference type="GO" id="GO:0003735">
    <property type="term" value="F:structural constituent of ribosome"/>
    <property type="evidence" value="ECO:0007669"/>
    <property type="project" value="InterPro"/>
</dbReference>
<dbReference type="InterPro" id="IPR036899">
    <property type="entry name" value="Ribosomal_uL13_sf"/>
</dbReference>
<dbReference type="SUPFAM" id="SSF52161">
    <property type="entry name" value="Ribosomal protein L13"/>
    <property type="match status" value="1"/>
</dbReference>
<proteinExistence type="evidence at transcript level"/>
<name>H8ZWV9_9EUKA</name>
<keyword evidence="2" id="KW-0687">Ribonucleoprotein</keyword>
<evidence type="ECO:0000256" key="1">
    <source>
        <dbReference type="SAM" id="MobiDB-lite"/>
    </source>
</evidence>
<dbReference type="EMBL" id="JN618900">
    <property type="protein sequence ID" value="AFD22810.1"/>
    <property type="molecule type" value="mRNA"/>
</dbReference>
<dbReference type="GO" id="GO:0006412">
    <property type="term" value="P:translation"/>
    <property type="evidence" value="ECO:0007669"/>
    <property type="project" value="InterPro"/>
</dbReference>
<protein>
    <submittedName>
        <fullName evidence="2">Ribosomal protein L13a</fullName>
    </submittedName>
</protein>
<reference evidence="2" key="1">
    <citation type="journal article" date="2012" name="Mol. Biol. Evol.">
        <title>Collodictyon--an ancient lineage in the tree of eukaryotes.</title>
        <authorList>
            <person name="Zhao S."/>
            <person name="Burki F."/>
            <person name="Brate J."/>
            <person name="Keeling P.J."/>
            <person name="Klaveness D."/>
            <person name="Shalchian-Tabrizi K."/>
        </authorList>
    </citation>
    <scope>NUCLEOTIDE SEQUENCE</scope>
</reference>